<evidence type="ECO:0000313" key="2">
    <source>
        <dbReference type="EMBL" id="ADE13176.1"/>
    </source>
</evidence>
<name>D5CQF5_SIDLE</name>
<dbReference type="Proteomes" id="UP000001625">
    <property type="component" value="Chromosome"/>
</dbReference>
<dbReference type="RefSeq" id="WP_013031072.1">
    <property type="nucleotide sequence ID" value="NC_013959.1"/>
</dbReference>
<gene>
    <name evidence="2" type="ordered locus">Slit_2951</name>
</gene>
<dbReference type="KEGG" id="slt:Slit_2951"/>
<evidence type="ECO:0000313" key="3">
    <source>
        <dbReference type="Proteomes" id="UP000001625"/>
    </source>
</evidence>
<sequence length="111" mass="12213">MTAATRKPAAKKPAVRKPAVAMTAPKPEKKPKKEKKADSKVKVVRDSFTMPQTDYELIAELKLKALKAGLHVKKSELLRASLQNLSKLNAAQLKRAISSLEKIKTGRPKKA</sequence>
<evidence type="ECO:0000256" key="1">
    <source>
        <dbReference type="SAM" id="MobiDB-lite"/>
    </source>
</evidence>
<dbReference type="OrthoDB" id="9182647at2"/>
<reference evidence="2 3" key="1">
    <citation type="submission" date="2010-03" db="EMBL/GenBank/DDBJ databases">
        <title>Complete sequence of Sideroxydans lithotrophicus ES-1.</title>
        <authorList>
            <consortium name="US DOE Joint Genome Institute"/>
            <person name="Lucas S."/>
            <person name="Copeland A."/>
            <person name="Lapidus A."/>
            <person name="Cheng J.-F."/>
            <person name="Bruce D."/>
            <person name="Goodwin L."/>
            <person name="Pitluck S."/>
            <person name="Munk A.C."/>
            <person name="Detter J.C."/>
            <person name="Han C."/>
            <person name="Tapia R."/>
            <person name="Larimer F."/>
            <person name="Land M."/>
            <person name="Hauser L."/>
            <person name="Kyrpides N."/>
            <person name="Ivanova N."/>
            <person name="Emerson D."/>
            <person name="Woyke T."/>
        </authorList>
    </citation>
    <scope>NUCLEOTIDE SEQUENCE [LARGE SCALE GENOMIC DNA]</scope>
    <source>
        <strain evidence="2 3">ES-1</strain>
    </source>
</reference>
<dbReference type="AlphaFoldDB" id="D5CQF5"/>
<feature type="region of interest" description="Disordered" evidence="1">
    <location>
        <begin position="1"/>
        <end position="39"/>
    </location>
</feature>
<dbReference type="EMBL" id="CP001965">
    <property type="protein sequence ID" value="ADE13176.1"/>
    <property type="molecule type" value="Genomic_DNA"/>
</dbReference>
<protein>
    <submittedName>
        <fullName evidence="2">Uncharacterized protein</fullName>
    </submittedName>
</protein>
<accession>D5CQF5</accession>
<dbReference type="STRING" id="580332.Slit_2951"/>
<organism evidence="2 3">
    <name type="scientific">Sideroxydans lithotrophicus (strain ES-1)</name>
    <dbReference type="NCBI Taxonomy" id="580332"/>
    <lineage>
        <taxon>Bacteria</taxon>
        <taxon>Pseudomonadati</taxon>
        <taxon>Pseudomonadota</taxon>
        <taxon>Betaproteobacteria</taxon>
        <taxon>Nitrosomonadales</taxon>
        <taxon>Gallionellaceae</taxon>
        <taxon>Sideroxydans</taxon>
    </lineage>
</organism>
<dbReference type="HOGENOM" id="CLU_108825_2_1_4"/>
<proteinExistence type="predicted"/>
<dbReference type="eggNOG" id="ENOG5032ZRB">
    <property type="taxonomic scope" value="Bacteria"/>
</dbReference>
<keyword evidence="3" id="KW-1185">Reference proteome</keyword>